<organism evidence="1 2">
    <name type="scientific">Pelagimonas varians</name>
    <dbReference type="NCBI Taxonomy" id="696760"/>
    <lineage>
        <taxon>Bacteria</taxon>
        <taxon>Pseudomonadati</taxon>
        <taxon>Pseudomonadota</taxon>
        <taxon>Alphaproteobacteria</taxon>
        <taxon>Rhodobacterales</taxon>
        <taxon>Roseobacteraceae</taxon>
        <taxon>Pelagimonas</taxon>
    </lineage>
</organism>
<reference evidence="1 2" key="1">
    <citation type="submission" date="2017-05" db="EMBL/GenBank/DDBJ databases">
        <authorList>
            <person name="Song R."/>
            <person name="Chenine A.L."/>
            <person name="Ruprecht R.M."/>
        </authorList>
    </citation>
    <scope>NUCLEOTIDE SEQUENCE [LARGE SCALE GENOMIC DNA]</scope>
    <source>
        <strain evidence="1 2">CECT 8663</strain>
    </source>
</reference>
<dbReference type="RefSeq" id="WP_097803116.1">
    <property type="nucleotide sequence ID" value="NZ_FXYH01000002.1"/>
</dbReference>
<evidence type="ECO:0000313" key="1">
    <source>
        <dbReference type="EMBL" id="SMX35700.1"/>
    </source>
</evidence>
<keyword evidence="2" id="KW-1185">Reference proteome</keyword>
<proteinExistence type="predicted"/>
<dbReference type="Proteomes" id="UP000220836">
    <property type="component" value="Unassembled WGS sequence"/>
</dbReference>
<accession>A0A238JYG4</accession>
<gene>
    <name evidence="1" type="ORF">PEV8663_00564</name>
</gene>
<protein>
    <submittedName>
        <fullName evidence="1">Uncharacterized protein</fullName>
    </submittedName>
</protein>
<sequence>MMAIPSAPMRAQSQCKLGHLTFRVTALDCGVVTWGLYPDDTCGAGKAIATGFVENDLPHQFDDAKQMVAGVVRGAEVPK</sequence>
<dbReference type="EMBL" id="FXYH01000002">
    <property type="protein sequence ID" value="SMX35700.1"/>
    <property type="molecule type" value="Genomic_DNA"/>
</dbReference>
<name>A0A238JYG4_9RHOB</name>
<dbReference type="AlphaFoldDB" id="A0A238JYG4"/>
<evidence type="ECO:0000313" key="2">
    <source>
        <dbReference type="Proteomes" id="UP000220836"/>
    </source>
</evidence>